<name>A0A2P6AT50_9GAMM</name>
<feature type="transmembrane region" description="Helical" evidence="1">
    <location>
        <begin position="43"/>
        <end position="66"/>
    </location>
</feature>
<proteinExistence type="predicted"/>
<accession>A0A2P6AT50</accession>
<dbReference type="RefSeq" id="WP_105191828.1">
    <property type="nucleotide sequence ID" value="NZ_PTQZ01000074.1"/>
</dbReference>
<evidence type="ECO:0000313" key="2">
    <source>
        <dbReference type="EMBL" id="PQA45342.1"/>
    </source>
</evidence>
<evidence type="ECO:0000313" key="3">
    <source>
        <dbReference type="Proteomes" id="UP000243900"/>
    </source>
</evidence>
<keyword evidence="3" id="KW-1185">Reference proteome</keyword>
<keyword evidence="1" id="KW-0812">Transmembrane</keyword>
<evidence type="ECO:0000256" key="1">
    <source>
        <dbReference type="SAM" id="Phobius"/>
    </source>
</evidence>
<keyword evidence="1" id="KW-0472">Membrane</keyword>
<gene>
    <name evidence="2" type="ORF">C5O18_04465</name>
</gene>
<evidence type="ECO:0008006" key="4">
    <source>
        <dbReference type="Google" id="ProtNLM"/>
    </source>
</evidence>
<dbReference type="Proteomes" id="UP000243900">
    <property type="component" value="Unassembled WGS sequence"/>
</dbReference>
<comment type="caution">
    <text evidence="2">The sequence shown here is derived from an EMBL/GenBank/DDBJ whole genome shotgun (WGS) entry which is preliminary data.</text>
</comment>
<reference evidence="3" key="1">
    <citation type="submission" date="2018-02" db="EMBL/GenBank/DDBJ databases">
        <title>Genome sequencing of Solimonas sp. HR-BB.</title>
        <authorList>
            <person name="Lee Y."/>
            <person name="Jeon C.O."/>
        </authorList>
    </citation>
    <scope>NUCLEOTIDE SEQUENCE [LARGE SCALE GENOMIC DNA]</scope>
    <source>
        <strain evidence="3">HR-E</strain>
    </source>
</reference>
<organism evidence="2 3">
    <name type="scientific">Amnimonas aquatica</name>
    <dbReference type="NCBI Taxonomy" id="2094561"/>
    <lineage>
        <taxon>Bacteria</taxon>
        <taxon>Pseudomonadati</taxon>
        <taxon>Pseudomonadota</taxon>
        <taxon>Gammaproteobacteria</taxon>
        <taxon>Moraxellales</taxon>
        <taxon>Moraxellaceae</taxon>
        <taxon>Amnimonas</taxon>
    </lineage>
</organism>
<dbReference type="AlphaFoldDB" id="A0A2P6AT50"/>
<feature type="transmembrane region" description="Helical" evidence="1">
    <location>
        <begin position="21"/>
        <end position="37"/>
    </location>
</feature>
<sequence>MAFTTVIMENPQTGAQKPAPVGLSWTVLFFGFLPPLFRGDIKWGLIILAFWLFSAGLTNIIFMFFYNKLFIKELLAEGYQALVIDDRERQRIINNLGLKLPEVAGAPR</sequence>
<dbReference type="EMBL" id="PTQZ01000074">
    <property type="protein sequence ID" value="PQA45342.1"/>
    <property type="molecule type" value="Genomic_DNA"/>
</dbReference>
<keyword evidence="1" id="KW-1133">Transmembrane helix</keyword>
<protein>
    <recommendedName>
        <fullName evidence="4">HrgC protein</fullName>
    </recommendedName>
</protein>